<keyword evidence="2" id="KW-1185">Reference proteome</keyword>
<gene>
    <name evidence="1" type="ORF">NVS32_09450</name>
</gene>
<dbReference type="EMBL" id="JANSKA010000006">
    <property type="protein sequence ID" value="MCR9037171.1"/>
    <property type="molecule type" value="Genomic_DNA"/>
</dbReference>
<dbReference type="Pfam" id="PF12686">
    <property type="entry name" value="DUF3800"/>
    <property type="match status" value="1"/>
</dbReference>
<dbReference type="Proteomes" id="UP001204320">
    <property type="component" value="Unassembled WGS sequence"/>
</dbReference>
<evidence type="ECO:0000313" key="2">
    <source>
        <dbReference type="Proteomes" id="UP001204320"/>
    </source>
</evidence>
<organism evidence="1 2">
    <name type="scientific">Tractidigestivibacter montrealensis</name>
    <dbReference type="NCBI Taxonomy" id="2972466"/>
    <lineage>
        <taxon>Bacteria</taxon>
        <taxon>Bacillati</taxon>
        <taxon>Actinomycetota</taxon>
        <taxon>Coriobacteriia</taxon>
        <taxon>Coriobacteriales</taxon>
        <taxon>Atopobiaceae</taxon>
        <taxon>Tractidigestivibacter</taxon>
    </lineage>
</organism>
<evidence type="ECO:0000313" key="1">
    <source>
        <dbReference type="EMBL" id="MCR9037171.1"/>
    </source>
</evidence>
<sequence length="256" mass="29753">MSNTGFITNSAARFSQYDGNDFNVYCDETCHLEHDGAHSMALGAVWCPKAKVPAINARIRAIKAGHGIKGQSEVKWTKASPGNLQLYLDLVDHFFDDDDLCFRTLIVKDKSKLRHEDFNQTHDEWYYKMYFDMLKVIFRPTSHYYVYIDIKDTHSGENARKLCDVCANNAYDFDHQIVRRVQPIRSEEVQLMQIVDIFTGAMGFRHNHQDPTQYKSPAKTAIVNRIVNRSGYNLMRSTLPSARKFNVFIWDPEWNR</sequence>
<reference evidence="1 2" key="1">
    <citation type="submission" date="2022-08" db="EMBL/GenBank/DDBJ databases">
        <title>Tractidigestivibacter montrealensis type strain KD21.</title>
        <authorList>
            <person name="Diop K."/>
            <person name="Richard C."/>
            <person name="Routy B."/>
        </authorList>
    </citation>
    <scope>NUCLEOTIDE SEQUENCE [LARGE SCALE GENOMIC DNA]</scope>
    <source>
        <strain evidence="1 2">KD21</strain>
    </source>
</reference>
<comment type="caution">
    <text evidence="1">The sequence shown here is derived from an EMBL/GenBank/DDBJ whole genome shotgun (WGS) entry which is preliminary data.</text>
</comment>
<protein>
    <submittedName>
        <fullName evidence="1">DUF3800 domain-containing protein</fullName>
    </submittedName>
</protein>
<accession>A0ABT1ZAD3</accession>
<name>A0ABT1ZAD3_9ACTN</name>
<dbReference type="InterPro" id="IPR024524">
    <property type="entry name" value="DUF3800"/>
</dbReference>
<proteinExistence type="predicted"/>
<dbReference type="RefSeq" id="WP_258499600.1">
    <property type="nucleotide sequence ID" value="NZ_JANSKA010000006.1"/>
</dbReference>